<gene>
    <name evidence="1" type="ORF">CMV_027902</name>
</gene>
<protein>
    <submittedName>
        <fullName evidence="1">Uncharacterized protein</fullName>
    </submittedName>
</protein>
<evidence type="ECO:0000313" key="1">
    <source>
        <dbReference type="EMBL" id="KAF3945754.1"/>
    </source>
</evidence>
<feature type="non-terminal residue" evidence="1">
    <location>
        <position position="1"/>
    </location>
</feature>
<dbReference type="EMBL" id="JRKL02011252">
    <property type="protein sequence ID" value="KAF3945754.1"/>
    <property type="molecule type" value="Genomic_DNA"/>
</dbReference>
<accession>A0A8J4QHB0</accession>
<dbReference type="Proteomes" id="UP000737018">
    <property type="component" value="Unassembled WGS sequence"/>
</dbReference>
<name>A0A8J4QHB0_9ROSI</name>
<keyword evidence="2" id="KW-1185">Reference proteome</keyword>
<sequence>PSVAMSDVPSNTTCDVSNLVTSSSPIFVAPTDPMPQSSLPLTHYYLRDEGDSVDVDIDLAKELDVWGSRDKTHKNRAAVEES</sequence>
<evidence type="ECO:0000313" key="2">
    <source>
        <dbReference type="Proteomes" id="UP000737018"/>
    </source>
</evidence>
<reference evidence="1" key="1">
    <citation type="submission" date="2020-03" db="EMBL/GenBank/DDBJ databases">
        <title>Castanea mollissima Vanexum genome sequencing.</title>
        <authorList>
            <person name="Staton M."/>
        </authorList>
    </citation>
    <scope>NUCLEOTIDE SEQUENCE</scope>
    <source>
        <tissue evidence="1">Leaf</tissue>
    </source>
</reference>
<organism evidence="1 2">
    <name type="scientific">Castanea mollissima</name>
    <name type="common">Chinese chestnut</name>
    <dbReference type="NCBI Taxonomy" id="60419"/>
    <lineage>
        <taxon>Eukaryota</taxon>
        <taxon>Viridiplantae</taxon>
        <taxon>Streptophyta</taxon>
        <taxon>Embryophyta</taxon>
        <taxon>Tracheophyta</taxon>
        <taxon>Spermatophyta</taxon>
        <taxon>Magnoliopsida</taxon>
        <taxon>eudicotyledons</taxon>
        <taxon>Gunneridae</taxon>
        <taxon>Pentapetalae</taxon>
        <taxon>rosids</taxon>
        <taxon>fabids</taxon>
        <taxon>Fagales</taxon>
        <taxon>Fagaceae</taxon>
        <taxon>Castanea</taxon>
    </lineage>
</organism>
<proteinExistence type="predicted"/>
<dbReference type="AlphaFoldDB" id="A0A8J4QHB0"/>
<comment type="caution">
    <text evidence="1">The sequence shown here is derived from an EMBL/GenBank/DDBJ whole genome shotgun (WGS) entry which is preliminary data.</text>
</comment>